<dbReference type="PANTHER" id="PTHR48098">
    <property type="entry name" value="ENTEROCHELIN ESTERASE-RELATED"/>
    <property type="match status" value="1"/>
</dbReference>
<dbReference type="InterPro" id="IPR000801">
    <property type="entry name" value="Esterase-like"/>
</dbReference>
<proteinExistence type="predicted"/>
<accession>A0A2A6DZM3</accession>
<dbReference type="Gene3D" id="3.40.50.1820">
    <property type="entry name" value="alpha/beta hydrolase"/>
    <property type="match status" value="1"/>
</dbReference>
<dbReference type="PANTHER" id="PTHR48098:SF1">
    <property type="entry name" value="DIACYLGLYCEROL ACYLTRANSFERASE_MYCOLYLTRANSFERASE AG85A"/>
    <property type="match status" value="1"/>
</dbReference>
<dbReference type="Pfam" id="PF00756">
    <property type="entry name" value="Esterase"/>
    <property type="match status" value="1"/>
</dbReference>
<dbReference type="InterPro" id="IPR029058">
    <property type="entry name" value="AB_hydrolase_fold"/>
</dbReference>
<dbReference type="InterPro" id="IPR050583">
    <property type="entry name" value="Mycobacterial_A85_antigen"/>
</dbReference>
<protein>
    <submittedName>
        <fullName evidence="1">Acetylesterase</fullName>
    </submittedName>
</protein>
<dbReference type="AlphaFoldDB" id="A0A2A6DZM3"/>
<comment type="caution">
    <text evidence="1">The sequence shown here is derived from an EMBL/GenBank/DDBJ whole genome shotgun (WGS) entry which is preliminary data.</text>
</comment>
<dbReference type="SUPFAM" id="SSF53474">
    <property type="entry name" value="alpha/beta-Hydrolases"/>
    <property type="match status" value="1"/>
</dbReference>
<gene>
    <name evidence="1" type="ORF">BLM47_08925</name>
</gene>
<evidence type="ECO:0000313" key="2">
    <source>
        <dbReference type="Proteomes" id="UP000243688"/>
    </source>
</evidence>
<evidence type="ECO:0000313" key="1">
    <source>
        <dbReference type="EMBL" id="PDO10142.1"/>
    </source>
</evidence>
<dbReference type="EMBL" id="MOXJ01000019">
    <property type="protein sequence ID" value="PDO10142.1"/>
    <property type="molecule type" value="Genomic_DNA"/>
</dbReference>
<organism evidence="1 2">
    <name type="scientific">Candidatus Reconcilbacillus cellulovorans</name>
    <dbReference type="NCBI Taxonomy" id="1906605"/>
    <lineage>
        <taxon>Bacteria</taxon>
        <taxon>Bacillati</taxon>
        <taxon>Bacillota</taxon>
        <taxon>Bacilli</taxon>
        <taxon>Bacillales</taxon>
        <taxon>Paenibacillaceae</taxon>
        <taxon>Candidatus Reconcilbacillus</taxon>
    </lineage>
</organism>
<name>A0A2A6DZM3_9BACL</name>
<dbReference type="Proteomes" id="UP000243688">
    <property type="component" value="Unassembled WGS sequence"/>
</dbReference>
<dbReference type="GO" id="GO:0016747">
    <property type="term" value="F:acyltransferase activity, transferring groups other than amino-acyl groups"/>
    <property type="evidence" value="ECO:0007669"/>
    <property type="project" value="TreeGrafter"/>
</dbReference>
<reference evidence="1 2" key="1">
    <citation type="submission" date="2016-12" db="EMBL/GenBank/DDBJ databases">
        <title>Candidatus Reconcilibacillus cellulovorans genome.</title>
        <authorList>
            <person name="Kolinko S."/>
            <person name="Wu Y.-W."/>
            <person name="Tachea F."/>
            <person name="Denzel E."/>
            <person name="Hiras J."/>
            <person name="Baecker N."/>
            <person name="Chan L.J."/>
            <person name="Eichorst S.A."/>
            <person name="Frey D."/>
            <person name="Adams P.D."/>
            <person name="Pray T."/>
            <person name="Tanjore D."/>
            <person name="Petzold C.J."/>
            <person name="Gladden J.M."/>
            <person name="Simmons B.A."/>
            <person name="Singer S.W."/>
        </authorList>
    </citation>
    <scope>NUCLEOTIDE SEQUENCE [LARGE SCALE GENOMIC DNA]</scope>
    <source>
        <strain evidence="1">JTherm</strain>
    </source>
</reference>
<sequence>MAYLQVNFFSEALDRKTTFHALIPIDHWKGRDVGRNERPAPLKSLYLLCGYSGDEMDWIHYSTVRSLSEQYNVAVFMPEGGNFFYLDDVEKGECFGAFIGKELVEYTRKLFPLSVNREDTWIGGLSMGGYGALRNGLKYAETFGRIIALSSALITYRIAGRNGDTAVDGRDVRYFRRVFGDLDRVLGSDKDPEALVLKLKEAKASLPRIYMACGTEDFLLDVNRRFRDFLMKENVEFVYEEGPGEHSWDFWNKTLKSGLRWALGNSELDG</sequence>